<dbReference type="Gene3D" id="1.20.120.450">
    <property type="entry name" value="dinb family like domain"/>
    <property type="match status" value="1"/>
</dbReference>
<gene>
    <name evidence="2" type="ORF">EIB73_06770</name>
</gene>
<organism evidence="2 3">
    <name type="scientific">Kaistella carnis</name>
    <dbReference type="NCBI Taxonomy" id="1241979"/>
    <lineage>
        <taxon>Bacteria</taxon>
        <taxon>Pseudomonadati</taxon>
        <taxon>Bacteroidota</taxon>
        <taxon>Flavobacteriia</taxon>
        <taxon>Flavobacteriales</taxon>
        <taxon>Weeksellaceae</taxon>
        <taxon>Chryseobacterium group</taxon>
        <taxon>Kaistella</taxon>
    </lineage>
</organism>
<dbReference type="SUPFAM" id="SSF109854">
    <property type="entry name" value="DinB/YfiT-like putative metalloenzymes"/>
    <property type="match status" value="1"/>
</dbReference>
<dbReference type="OrthoDB" id="9793216at2"/>
<name>A0A3G8XHE0_9FLAO</name>
<accession>A0A3G8XHE0</accession>
<proteinExistence type="predicted"/>
<dbReference type="InterPro" id="IPR024775">
    <property type="entry name" value="DinB-like"/>
</dbReference>
<sequence length="170" mass="20313">MTEFQKYIQRYLDLISSDNWLEEMKNSGNQTMEIYQQFSEQQSDFAYAEGKWSLKILLQHLIDAERIFVYRALRFSRKDQTELAGWDEELYAKEYHLEEISIKNLLSEFESLRKSTIHFFEHLNQNLLYQTGVANKNEISVEIIGKLIVGHNIHHLNIIKERYLPILNQI</sequence>
<evidence type="ECO:0000259" key="1">
    <source>
        <dbReference type="Pfam" id="PF12867"/>
    </source>
</evidence>
<protein>
    <submittedName>
        <fullName evidence="2">DinB family protein</fullName>
    </submittedName>
</protein>
<reference evidence="3" key="1">
    <citation type="submission" date="2018-11" db="EMBL/GenBank/DDBJ databases">
        <title>Proposal to divide the Flavobacteriaceae and reorganize its genera based on Amino Acid Identity values calculated from whole genome sequences.</title>
        <authorList>
            <person name="Nicholson A.C."/>
            <person name="Gulvik C.A."/>
            <person name="Whitney A.M."/>
            <person name="Humrighouse B.W."/>
            <person name="Bell M."/>
            <person name="Holmes B."/>
            <person name="Steigerwalt A.G."/>
            <person name="Villarma A."/>
            <person name="Sheth M."/>
            <person name="Batra D."/>
            <person name="Pryor J."/>
            <person name="Bernardet J.-F."/>
            <person name="Hugo C."/>
            <person name="Kampfer P."/>
            <person name="Newman J.D."/>
            <person name="McQuiston J.R."/>
        </authorList>
    </citation>
    <scope>NUCLEOTIDE SEQUENCE [LARGE SCALE GENOMIC DNA]</scope>
    <source>
        <strain evidence="3">G0081</strain>
    </source>
</reference>
<dbReference type="Proteomes" id="UP000270185">
    <property type="component" value="Chromosome"/>
</dbReference>
<dbReference type="InterPro" id="IPR034660">
    <property type="entry name" value="DinB/YfiT-like"/>
</dbReference>
<keyword evidence="3" id="KW-1185">Reference proteome</keyword>
<evidence type="ECO:0000313" key="3">
    <source>
        <dbReference type="Proteomes" id="UP000270185"/>
    </source>
</evidence>
<evidence type="ECO:0000313" key="2">
    <source>
        <dbReference type="EMBL" id="AZI32905.1"/>
    </source>
</evidence>
<dbReference type="RefSeq" id="WP_125023821.1">
    <property type="nucleotide sequence ID" value="NZ_CP034159.1"/>
</dbReference>
<dbReference type="AlphaFoldDB" id="A0A3G8XHE0"/>
<dbReference type="KEGG" id="ccas:EIB73_06770"/>
<dbReference type="EMBL" id="CP034159">
    <property type="protein sequence ID" value="AZI32905.1"/>
    <property type="molecule type" value="Genomic_DNA"/>
</dbReference>
<dbReference type="Pfam" id="PF12867">
    <property type="entry name" value="DinB_2"/>
    <property type="match status" value="1"/>
</dbReference>
<feature type="domain" description="DinB-like" evidence="1">
    <location>
        <begin position="30"/>
        <end position="159"/>
    </location>
</feature>